<evidence type="ECO:0000313" key="9">
    <source>
        <dbReference type="Proteomes" id="UP001189624"/>
    </source>
</evidence>
<dbReference type="GO" id="GO:0003700">
    <property type="term" value="F:DNA-binding transcription factor activity"/>
    <property type="evidence" value="ECO:0007669"/>
    <property type="project" value="InterPro"/>
</dbReference>
<evidence type="ECO:0000256" key="2">
    <source>
        <dbReference type="ARBA" id="ARBA00023015"/>
    </source>
</evidence>
<dbReference type="GO" id="GO:0000976">
    <property type="term" value="F:transcription cis-regulatory region binding"/>
    <property type="evidence" value="ECO:0007669"/>
    <property type="project" value="TreeGrafter"/>
</dbReference>
<dbReference type="PROSITE" id="PS50217">
    <property type="entry name" value="BZIP"/>
    <property type="match status" value="1"/>
</dbReference>
<keyword evidence="4" id="KW-0804">Transcription</keyword>
<dbReference type="SUPFAM" id="SSF57959">
    <property type="entry name" value="Leucine zipper domain"/>
    <property type="match status" value="1"/>
</dbReference>
<protein>
    <recommendedName>
        <fullName evidence="7">BZIP domain-containing protein</fullName>
    </recommendedName>
</protein>
<dbReference type="PANTHER" id="PTHR45764">
    <property type="entry name" value="BZIP TRANSCRIPTION FACTOR 44"/>
    <property type="match status" value="1"/>
</dbReference>
<dbReference type="Pfam" id="PF00170">
    <property type="entry name" value="bZIP_1"/>
    <property type="match status" value="1"/>
</dbReference>
<evidence type="ECO:0000256" key="5">
    <source>
        <dbReference type="ARBA" id="ARBA00023242"/>
    </source>
</evidence>
<name>A0AA86VAQ1_9FABA</name>
<feature type="region of interest" description="Disordered" evidence="6">
    <location>
        <begin position="1"/>
        <end position="43"/>
    </location>
</feature>
<feature type="domain" description="BZIP" evidence="7">
    <location>
        <begin position="19"/>
        <end position="61"/>
    </location>
</feature>
<accession>A0AA86VAQ1</accession>
<feature type="compositionally biased region" description="Polar residues" evidence="6">
    <location>
        <begin position="1"/>
        <end position="11"/>
    </location>
</feature>
<evidence type="ECO:0000256" key="1">
    <source>
        <dbReference type="ARBA" id="ARBA00004123"/>
    </source>
</evidence>
<dbReference type="SMART" id="SM00338">
    <property type="entry name" value="BRLZ"/>
    <property type="match status" value="1"/>
</dbReference>
<dbReference type="Gene3D" id="1.20.5.170">
    <property type="match status" value="1"/>
</dbReference>
<dbReference type="Proteomes" id="UP001189624">
    <property type="component" value="Chromosome 1"/>
</dbReference>
<dbReference type="GO" id="GO:0045893">
    <property type="term" value="P:positive regulation of DNA-templated transcription"/>
    <property type="evidence" value="ECO:0007669"/>
    <property type="project" value="TreeGrafter"/>
</dbReference>
<dbReference type="FunFam" id="1.20.5.170:FF:000020">
    <property type="entry name" value="BZIP transcription factor"/>
    <property type="match status" value="1"/>
</dbReference>
<dbReference type="GO" id="GO:0046983">
    <property type="term" value="F:protein dimerization activity"/>
    <property type="evidence" value="ECO:0007669"/>
    <property type="project" value="UniProtKB-ARBA"/>
</dbReference>
<reference evidence="8" key="1">
    <citation type="submission" date="2023-10" db="EMBL/GenBank/DDBJ databases">
        <authorList>
            <person name="Domelevo Entfellner J.-B."/>
        </authorList>
    </citation>
    <scope>NUCLEOTIDE SEQUENCE</scope>
</reference>
<comment type="subcellular location">
    <subcellularLocation>
        <location evidence="1">Nucleus</location>
    </subcellularLocation>
</comment>
<proteinExistence type="predicted"/>
<organism evidence="8 9">
    <name type="scientific">Sphenostylis stenocarpa</name>
    <dbReference type="NCBI Taxonomy" id="92480"/>
    <lineage>
        <taxon>Eukaryota</taxon>
        <taxon>Viridiplantae</taxon>
        <taxon>Streptophyta</taxon>
        <taxon>Embryophyta</taxon>
        <taxon>Tracheophyta</taxon>
        <taxon>Spermatophyta</taxon>
        <taxon>Magnoliopsida</taxon>
        <taxon>eudicotyledons</taxon>
        <taxon>Gunneridae</taxon>
        <taxon>Pentapetalae</taxon>
        <taxon>rosids</taxon>
        <taxon>fabids</taxon>
        <taxon>Fabales</taxon>
        <taxon>Fabaceae</taxon>
        <taxon>Papilionoideae</taxon>
        <taxon>50 kb inversion clade</taxon>
        <taxon>NPAAA clade</taxon>
        <taxon>indigoferoid/millettioid clade</taxon>
        <taxon>Phaseoleae</taxon>
        <taxon>Sphenostylis</taxon>
    </lineage>
</organism>
<feature type="compositionally biased region" description="Basic and acidic residues" evidence="6">
    <location>
        <begin position="20"/>
        <end position="42"/>
    </location>
</feature>
<keyword evidence="3" id="KW-0238">DNA-binding</keyword>
<evidence type="ECO:0000313" key="8">
    <source>
        <dbReference type="EMBL" id="CAJ1875494.1"/>
    </source>
</evidence>
<evidence type="ECO:0000259" key="7">
    <source>
        <dbReference type="PROSITE" id="PS50217"/>
    </source>
</evidence>
<dbReference type="EMBL" id="OY731398">
    <property type="protein sequence ID" value="CAJ1875494.1"/>
    <property type="molecule type" value="Genomic_DNA"/>
</dbReference>
<dbReference type="PROSITE" id="PS00036">
    <property type="entry name" value="BZIP_BASIC"/>
    <property type="match status" value="1"/>
</dbReference>
<dbReference type="Gramene" id="rna-AYBTSS11_LOCUS2539">
    <property type="protein sequence ID" value="CAJ1875494.1"/>
    <property type="gene ID" value="gene-AYBTSS11_LOCUS2539"/>
</dbReference>
<keyword evidence="9" id="KW-1185">Reference proteome</keyword>
<dbReference type="AlphaFoldDB" id="A0AA86VAQ1"/>
<keyword evidence="5" id="KW-0539">Nucleus</keyword>
<gene>
    <name evidence="8" type="ORF">AYBTSS11_LOCUS2539</name>
</gene>
<evidence type="ECO:0000256" key="6">
    <source>
        <dbReference type="SAM" id="MobiDB-lite"/>
    </source>
</evidence>
<dbReference type="InterPro" id="IPR046347">
    <property type="entry name" value="bZIP_sf"/>
</dbReference>
<evidence type="ECO:0000256" key="3">
    <source>
        <dbReference type="ARBA" id="ARBA00023125"/>
    </source>
</evidence>
<dbReference type="PANTHER" id="PTHR45764:SF34">
    <property type="entry name" value="BZIP TRANSCRIPTION FACTOR 53"/>
    <property type="match status" value="1"/>
</dbReference>
<evidence type="ECO:0000256" key="4">
    <source>
        <dbReference type="ARBA" id="ARBA00023163"/>
    </source>
</evidence>
<dbReference type="InterPro" id="IPR004827">
    <property type="entry name" value="bZIP"/>
</dbReference>
<sequence>MGSVEALSSSGYKGGDSEMEEKKKKMLKNRESAKRSRTRKQEQLLNVTNEVNDLQGVNKKLVECIKAKEEAFIQTEAANDILRAQAKELTDRLRFLNSIIQGTQDAKGLFL</sequence>
<dbReference type="GO" id="GO:0005634">
    <property type="term" value="C:nucleus"/>
    <property type="evidence" value="ECO:0007669"/>
    <property type="project" value="UniProtKB-SubCell"/>
</dbReference>
<keyword evidence="2" id="KW-0805">Transcription regulation</keyword>